<dbReference type="AlphaFoldDB" id="A0A8J2JDY3"/>
<sequence>DSGVIGASVLNTRNGIIAIIASEYVRSVANDDIFKCPNSRITRGLSFLPSIPGGTLRETFPPRAVQHLNVASSDAENHVQQTFSKPESSFKEDEKAKCIFPISPFSMCRGNNPPVLQPPFSDVEEELFRKLFKI</sequence>
<accession>A0A8J2JDY3</accession>
<dbReference type="EMBL" id="CAJVCH010052979">
    <property type="protein sequence ID" value="CAG7718375.1"/>
    <property type="molecule type" value="Genomic_DNA"/>
</dbReference>
<dbReference type="Proteomes" id="UP000708208">
    <property type="component" value="Unassembled WGS sequence"/>
</dbReference>
<feature type="non-terminal residue" evidence="1">
    <location>
        <position position="1"/>
    </location>
</feature>
<name>A0A8J2JDY3_9HEXA</name>
<comment type="caution">
    <text evidence="1">The sequence shown here is derived from an EMBL/GenBank/DDBJ whole genome shotgun (WGS) entry which is preliminary data.</text>
</comment>
<organism evidence="1 2">
    <name type="scientific">Allacma fusca</name>
    <dbReference type="NCBI Taxonomy" id="39272"/>
    <lineage>
        <taxon>Eukaryota</taxon>
        <taxon>Metazoa</taxon>
        <taxon>Ecdysozoa</taxon>
        <taxon>Arthropoda</taxon>
        <taxon>Hexapoda</taxon>
        <taxon>Collembola</taxon>
        <taxon>Symphypleona</taxon>
        <taxon>Sminthuridae</taxon>
        <taxon>Allacma</taxon>
    </lineage>
</organism>
<reference evidence="1" key="1">
    <citation type="submission" date="2021-06" db="EMBL/GenBank/DDBJ databases">
        <authorList>
            <person name="Hodson N. C."/>
            <person name="Mongue J. A."/>
            <person name="Jaron S. K."/>
        </authorList>
    </citation>
    <scope>NUCLEOTIDE SEQUENCE</scope>
</reference>
<proteinExistence type="predicted"/>
<evidence type="ECO:0000313" key="2">
    <source>
        <dbReference type="Proteomes" id="UP000708208"/>
    </source>
</evidence>
<keyword evidence="2" id="KW-1185">Reference proteome</keyword>
<gene>
    <name evidence="1" type="ORF">AFUS01_LOCUS7768</name>
</gene>
<protein>
    <submittedName>
        <fullName evidence="1">Uncharacterized protein</fullName>
    </submittedName>
</protein>
<evidence type="ECO:0000313" key="1">
    <source>
        <dbReference type="EMBL" id="CAG7718375.1"/>
    </source>
</evidence>